<accession>A0AAV9R7J9</accession>
<keyword evidence="2" id="KW-1185">Reference proteome</keyword>
<proteinExistence type="predicted"/>
<reference evidence="1 2" key="1">
    <citation type="submission" date="2021-06" db="EMBL/GenBank/DDBJ databases">
        <authorList>
            <person name="Palmer J.M."/>
        </authorList>
    </citation>
    <scope>NUCLEOTIDE SEQUENCE [LARGE SCALE GENOMIC DNA]</scope>
    <source>
        <strain evidence="1 2">MEX-2019</strain>
        <tissue evidence="1">Muscle</tissue>
    </source>
</reference>
<organism evidence="1 2">
    <name type="scientific">Crenichthys baileyi</name>
    <name type="common">White River springfish</name>
    <dbReference type="NCBI Taxonomy" id="28760"/>
    <lineage>
        <taxon>Eukaryota</taxon>
        <taxon>Metazoa</taxon>
        <taxon>Chordata</taxon>
        <taxon>Craniata</taxon>
        <taxon>Vertebrata</taxon>
        <taxon>Euteleostomi</taxon>
        <taxon>Actinopterygii</taxon>
        <taxon>Neopterygii</taxon>
        <taxon>Teleostei</taxon>
        <taxon>Neoteleostei</taxon>
        <taxon>Acanthomorphata</taxon>
        <taxon>Ovalentaria</taxon>
        <taxon>Atherinomorphae</taxon>
        <taxon>Cyprinodontiformes</taxon>
        <taxon>Goodeidae</taxon>
        <taxon>Crenichthys</taxon>
    </lineage>
</organism>
<dbReference type="EMBL" id="JAHHUM010002309">
    <property type="protein sequence ID" value="KAK5605248.1"/>
    <property type="molecule type" value="Genomic_DNA"/>
</dbReference>
<protein>
    <submittedName>
        <fullName evidence="1">Uncharacterized protein</fullName>
    </submittedName>
</protein>
<sequence length="241" mass="25058">MLINCLSALGSYAMLTPHDTSLQPDKESINRIIRGCRHLHPTFQPELMLDALHFLSQADDSTSVLEGVVNASNPIPEGQADNSTTVLKGLLIAFTLAPASLISSLASRSKAGSSSKVSPQSSWAQIFPVPPASSSVPFINLQMGVVPSTSSAIFSTSACSLHPQNTGLSSGTLTQACFYTTCCTPAPLSSLQHRAASTPPSPLLSPIATDLQTYFATTAGLQTFFATTTGPLTSCASPTAS</sequence>
<name>A0AAV9R7J9_9TELE</name>
<evidence type="ECO:0000313" key="1">
    <source>
        <dbReference type="EMBL" id="KAK5605248.1"/>
    </source>
</evidence>
<comment type="caution">
    <text evidence="1">The sequence shown here is derived from an EMBL/GenBank/DDBJ whole genome shotgun (WGS) entry which is preliminary data.</text>
</comment>
<gene>
    <name evidence="1" type="ORF">CRENBAI_017049</name>
</gene>
<evidence type="ECO:0000313" key="2">
    <source>
        <dbReference type="Proteomes" id="UP001311232"/>
    </source>
</evidence>
<dbReference type="Proteomes" id="UP001311232">
    <property type="component" value="Unassembled WGS sequence"/>
</dbReference>
<dbReference type="AlphaFoldDB" id="A0AAV9R7J9"/>